<proteinExistence type="predicted"/>
<evidence type="ECO:0000313" key="2">
    <source>
        <dbReference type="Proteomes" id="UP000504634"/>
    </source>
</evidence>
<dbReference type="InterPro" id="IPR012674">
    <property type="entry name" value="Calycin"/>
</dbReference>
<dbReference type="SUPFAM" id="SSF50814">
    <property type="entry name" value="Lipocalins"/>
    <property type="match status" value="1"/>
</dbReference>
<keyword evidence="2" id="KW-1185">Reference proteome</keyword>
<reference evidence="3" key="1">
    <citation type="submission" date="2025-08" db="UniProtKB">
        <authorList>
            <consortium name="RefSeq"/>
        </authorList>
    </citation>
    <scope>IDENTIFICATION</scope>
    <source>
        <strain evidence="3">11010-0011.00</strain>
        <tissue evidence="3">Whole body</tissue>
    </source>
</reference>
<feature type="signal peptide" evidence="1">
    <location>
        <begin position="1"/>
        <end position="21"/>
    </location>
</feature>
<accession>A0A6J2TE64</accession>
<name>A0A6J2TE64_DROLE</name>
<dbReference type="Proteomes" id="UP000504634">
    <property type="component" value="Unplaced"/>
</dbReference>
<dbReference type="RefSeq" id="XP_030375066.1">
    <property type="nucleotide sequence ID" value="XM_030519206.1"/>
</dbReference>
<evidence type="ECO:0000256" key="1">
    <source>
        <dbReference type="SAM" id="SignalP"/>
    </source>
</evidence>
<organism evidence="2 3">
    <name type="scientific">Drosophila lebanonensis</name>
    <name type="common">Fruit fly</name>
    <name type="synonym">Scaptodrosophila lebanonensis</name>
    <dbReference type="NCBI Taxonomy" id="7225"/>
    <lineage>
        <taxon>Eukaryota</taxon>
        <taxon>Metazoa</taxon>
        <taxon>Ecdysozoa</taxon>
        <taxon>Arthropoda</taxon>
        <taxon>Hexapoda</taxon>
        <taxon>Insecta</taxon>
        <taxon>Pterygota</taxon>
        <taxon>Neoptera</taxon>
        <taxon>Endopterygota</taxon>
        <taxon>Diptera</taxon>
        <taxon>Brachycera</taxon>
        <taxon>Muscomorpha</taxon>
        <taxon>Ephydroidea</taxon>
        <taxon>Drosophilidae</taxon>
        <taxon>Scaptodrosophila</taxon>
    </lineage>
</organism>
<dbReference type="Gene3D" id="2.40.128.20">
    <property type="match status" value="1"/>
</dbReference>
<evidence type="ECO:0000313" key="3">
    <source>
        <dbReference type="RefSeq" id="XP_030375066.1"/>
    </source>
</evidence>
<keyword evidence="1" id="KW-0732">Signal</keyword>
<dbReference type="AlphaFoldDB" id="A0A6J2TE64"/>
<feature type="chain" id="PRO_5026744462" evidence="1">
    <location>
        <begin position="22"/>
        <end position="133"/>
    </location>
</feature>
<gene>
    <name evidence="3" type="primary">LOC115624502</name>
</gene>
<protein>
    <submittedName>
        <fullName evidence="3">Uncharacterized protein LOC115624502</fullName>
    </submittedName>
</protein>
<dbReference type="GeneID" id="115624502"/>
<sequence length="133" mass="14988">MLKVFGILLVTFLCTFTNVSSGQCPKFNKSSTLAGKLRVVAYSPHNEKKDNTLYCLSEEFPPKRPGGSSLIGQIVDSDNSNYIVYANCLDLNSFYMITTKTYSKKNSLTAEELQQVKDIHKKNGFKKPIFTCW</sequence>